<dbReference type="Proteomes" id="UP001597079">
    <property type="component" value="Unassembled WGS sequence"/>
</dbReference>
<feature type="region of interest" description="Disordered" evidence="1">
    <location>
        <begin position="1"/>
        <end position="27"/>
    </location>
</feature>
<evidence type="ECO:0000313" key="2">
    <source>
        <dbReference type="EMBL" id="MFD1674719.1"/>
    </source>
</evidence>
<dbReference type="EMBL" id="JBHUCX010000020">
    <property type="protein sequence ID" value="MFD1674719.1"/>
    <property type="molecule type" value="Genomic_DNA"/>
</dbReference>
<organism evidence="2 3">
    <name type="scientific">Alicyclobacillus fodiniaquatilis</name>
    <dbReference type="NCBI Taxonomy" id="1661150"/>
    <lineage>
        <taxon>Bacteria</taxon>
        <taxon>Bacillati</taxon>
        <taxon>Bacillota</taxon>
        <taxon>Bacilli</taxon>
        <taxon>Bacillales</taxon>
        <taxon>Alicyclobacillaceae</taxon>
        <taxon>Alicyclobacillus</taxon>
    </lineage>
</organism>
<dbReference type="RefSeq" id="WP_377942573.1">
    <property type="nucleotide sequence ID" value="NZ_JBHUCX010000020.1"/>
</dbReference>
<reference evidence="3" key="1">
    <citation type="journal article" date="2019" name="Int. J. Syst. Evol. Microbiol.">
        <title>The Global Catalogue of Microorganisms (GCM) 10K type strain sequencing project: providing services to taxonomists for standard genome sequencing and annotation.</title>
        <authorList>
            <consortium name="The Broad Institute Genomics Platform"/>
            <consortium name="The Broad Institute Genome Sequencing Center for Infectious Disease"/>
            <person name="Wu L."/>
            <person name="Ma J."/>
        </authorList>
    </citation>
    <scope>NUCLEOTIDE SEQUENCE [LARGE SCALE GENOMIC DNA]</scope>
    <source>
        <strain evidence="3">CGMCC 1.12286</strain>
    </source>
</reference>
<evidence type="ECO:0000313" key="3">
    <source>
        <dbReference type="Proteomes" id="UP001597079"/>
    </source>
</evidence>
<evidence type="ECO:0000256" key="1">
    <source>
        <dbReference type="SAM" id="MobiDB-lite"/>
    </source>
</evidence>
<gene>
    <name evidence="2" type="ORF">ACFSB2_08395</name>
</gene>
<protein>
    <recommendedName>
        <fullName evidence="4">DUF4025 domain-containing protein</fullName>
    </recommendedName>
</protein>
<keyword evidence="3" id="KW-1185">Reference proteome</keyword>
<sequence length="60" mass="6909">MEKRSLSHNEGVNETHDKELTGSEITREQIRDVYFAGTSDGVVFLENGQRRNLKDETQQD</sequence>
<proteinExistence type="predicted"/>
<accession>A0ABW4JFS0</accession>
<comment type="caution">
    <text evidence="2">The sequence shown here is derived from an EMBL/GenBank/DDBJ whole genome shotgun (WGS) entry which is preliminary data.</text>
</comment>
<evidence type="ECO:0008006" key="4">
    <source>
        <dbReference type="Google" id="ProtNLM"/>
    </source>
</evidence>
<name>A0ABW4JFS0_9BACL</name>